<evidence type="ECO:0000313" key="2">
    <source>
        <dbReference type="Proteomes" id="UP000204391"/>
    </source>
</evidence>
<sequence>MDQKDKLKAFEELFDLLVFFSENRDMPVDKDFNFFGKVEYYCKQLDLDYNEFIEVYQLKTIF</sequence>
<keyword evidence="2" id="KW-1185">Reference proteome</keyword>
<dbReference type="KEGG" id="vne:CFK40_14840"/>
<name>A0A221MEW0_9BACI</name>
<proteinExistence type="predicted"/>
<dbReference type="RefSeq" id="WP_089533151.1">
    <property type="nucleotide sequence ID" value="NZ_CP022437.1"/>
</dbReference>
<dbReference type="EMBL" id="CP022437">
    <property type="protein sequence ID" value="ASN06208.1"/>
    <property type="molecule type" value="Genomic_DNA"/>
</dbReference>
<dbReference type="OrthoDB" id="2680439at2"/>
<dbReference type="AlphaFoldDB" id="A0A221MEW0"/>
<accession>A0A221MEW0</accession>
<protein>
    <submittedName>
        <fullName evidence="1">Uncharacterized protein</fullName>
    </submittedName>
</protein>
<reference evidence="1 2" key="1">
    <citation type="journal article" date="2003" name="Int. J. Syst. Evol. Microbiol.">
        <title>Virgibacillus carmonensis sp. nov., Virgibacillus necropolis sp. nov. and Virgibacillus picturae sp. nov., three novel species isolated from deteriorated mural paintings, transfer of the species of the genus salibacillus to Virgibacillus, as Virgibacillus marismortui comb. nov. and Virgibacillus salexigens comb. nov., and emended description of the genus Virgibacillus.</title>
        <authorList>
            <person name="Heyrman J."/>
            <person name="Logan N.A."/>
            <person name="Busse H.J."/>
            <person name="Balcaen A."/>
            <person name="Lebbe L."/>
            <person name="Rodriguez-Diaz M."/>
            <person name="Swings J."/>
            <person name="De Vos P."/>
        </authorList>
    </citation>
    <scope>NUCLEOTIDE SEQUENCE [LARGE SCALE GENOMIC DNA]</scope>
    <source>
        <strain evidence="1 2">LMG 19488</strain>
    </source>
</reference>
<dbReference type="Proteomes" id="UP000204391">
    <property type="component" value="Chromosome"/>
</dbReference>
<organism evidence="1 2">
    <name type="scientific">Virgibacillus necropolis</name>
    <dbReference type="NCBI Taxonomy" id="163877"/>
    <lineage>
        <taxon>Bacteria</taxon>
        <taxon>Bacillati</taxon>
        <taxon>Bacillota</taxon>
        <taxon>Bacilli</taxon>
        <taxon>Bacillales</taxon>
        <taxon>Bacillaceae</taxon>
        <taxon>Virgibacillus</taxon>
    </lineage>
</organism>
<gene>
    <name evidence="1" type="ORF">CFK40_14840</name>
</gene>
<evidence type="ECO:0000313" key="1">
    <source>
        <dbReference type="EMBL" id="ASN06208.1"/>
    </source>
</evidence>